<keyword evidence="4" id="KW-1185">Reference proteome</keyword>
<comment type="caution">
    <text evidence="3">The sequence shown here is derived from an EMBL/GenBank/DDBJ whole genome shotgun (WGS) entry which is preliminary data.</text>
</comment>
<dbReference type="InterPro" id="IPR019885">
    <property type="entry name" value="Tscrpt_reg_HTH_AsnC-type_CS"/>
</dbReference>
<dbReference type="Proteomes" id="UP001500466">
    <property type="component" value="Unassembled WGS sequence"/>
</dbReference>
<dbReference type="PANTHER" id="PTHR18964:SF173">
    <property type="entry name" value="GLUCOKINASE"/>
    <property type="match status" value="1"/>
</dbReference>
<dbReference type="SUPFAM" id="SSF46785">
    <property type="entry name" value="Winged helix' DNA-binding domain"/>
    <property type="match status" value="1"/>
</dbReference>
<dbReference type="InterPro" id="IPR049874">
    <property type="entry name" value="ROK_cs"/>
</dbReference>
<accession>A0ABP9GU40</accession>
<gene>
    <name evidence="3" type="ORF">GCM10023205_10750</name>
</gene>
<dbReference type="PANTHER" id="PTHR18964">
    <property type="entry name" value="ROK (REPRESSOR, ORF, KINASE) FAMILY"/>
    <property type="match status" value="1"/>
</dbReference>
<comment type="similarity">
    <text evidence="1">Belongs to the ROK (NagC/XylR) family.</text>
</comment>
<dbReference type="EMBL" id="BAABHS010000003">
    <property type="protein sequence ID" value="GAA4951668.1"/>
    <property type="molecule type" value="Genomic_DNA"/>
</dbReference>
<dbReference type="InterPro" id="IPR043129">
    <property type="entry name" value="ATPase_NBD"/>
</dbReference>
<dbReference type="InterPro" id="IPR000600">
    <property type="entry name" value="ROK"/>
</dbReference>
<feature type="region of interest" description="Disordered" evidence="2">
    <location>
        <begin position="1"/>
        <end position="21"/>
    </location>
</feature>
<reference evidence="4" key="1">
    <citation type="journal article" date="2019" name="Int. J. Syst. Evol. Microbiol.">
        <title>The Global Catalogue of Microorganisms (GCM) 10K type strain sequencing project: providing services to taxonomists for standard genome sequencing and annotation.</title>
        <authorList>
            <consortium name="The Broad Institute Genomics Platform"/>
            <consortium name="The Broad Institute Genome Sequencing Center for Infectious Disease"/>
            <person name="Wu L."/>
            <person name="Ma J."/>
        </authorList>
    </citation>
    <scope>NUCLEOTIDE SEQUENCE [LARGE SCALE GENOMIC DNA]</scope>
    <source>
        <strain evidence="4">JCM 17986</strain>
    </source>
</reference>
<dbReference type="InterPro" id="IPR036388">
    <property type="entry name" value="WH-like_DNA-bd_sf"/>
</dbReference>
<name>A0ABP9GU40_9ACTN</name>
<dbReference type="Pfam" id="PF00480">
    <property type="entry name" value="ROK"/>
    <property type="match status" value="1"/>
</dbReference>
<evidence type="ECO:0000256" key="2">
    <source>
        <dbReference type="SAM" id="MobiDB-lite"/>
    </source>
</evidence>
<dbReference type="Gene3D" id="3.30.420.40">
    <property type="match status" value="2"/>
</dbReference>
<dbReference type="InterPro" id="IPR036390">
    <property type="entry name" value="WH_DNA-bd_sf"/>
</dbReference>
<sequence length="417" mass="42468">MTGVKGSWFTGGMARRANPLPHSSAGDVLQLVRDGEAETRADVARLTGLSRSAVAARVDDLVAAGLLAERADRASTGGRPPMRLELNAAGGLVLAASLGSSRGQLAVCDLHGTVLATRETAMAAGSGPDAVLSRLPDWFDALLAEEGYAPDDVRGIGVAVPGTVELATGRAVGPPTLPGWDGVAIAPALQRRWPVPVYVDNDVNVMALGEFRTRGDAGDLVFVKVSTGIGAGIVSEGRVYRGALGAAGEIGHIPVAGGRGLRCWCGNVDCLEVLASGRHLVETLAAHGAAVAGVRDVVALAAAGHPEAVSLVRESGRLLGEVLASVVNVLNPAVVVLGGDLADAGDPLLAGVREVVYRRSTAVATRELKIVASSLGEQAGLHGCATMALDRILSPESVDATLARYAAQRAVDDAVAV</sequence>
<dbReference type="PROSITE" id="PS01125">
    <property type="entry name" value="ROK"/>
    <property type="match status" value="1"/>
</dbReference>
<evidence type="ECO:0000313" key="3">
    <source>
        <dbReference type="EMBL" id="GAA4951668.1"/>
    </source>
</evidence>
<dbReference type="PROSITE" id="PS00519">
    <property type="entry name" value="HTH_ASNC_1"/>
    <property type="match status" value="1"/>
</dbReference>
<proteinExistence type="inferred from homology"/>
<dbReference type="Gene3D" id="1.10.10.10">
    <property type="entry name" value="Winged helix-like DNA-binding domain superfamily/Winged helix DNA-binding domain"/>
    <property type="match status" value="1"/>
</dbReference>
<protein>
    <submittedName>
        <fullName evidence="3">ROK family transcriptional regulator</fullName>
    </submittedName>
</protein>
<evidence type="ECO:0000313" key="4">
    <source>
        <dbReference type="Proteomes" id="UP001500466"/>
    </source>
</evidence>
<evidence type="ECO:0000256" key="1">
    <source>
        <dbReference type="ARBA" id="ARBA00006479"/>
    </source>
</evidence>
<dbReference type="SUPFAM" id="SSF53067">
    <property type="entry name" value="Actin-like ATPase domain"/>
    <property type="match status" value="1"/>
</dbReference>
<organism evidence="3 4">
    <name type="scientific">Yinghuangia aomiensis</name>
    <dbReference type="NCBI Taxonomy" id="676205"/>
    <lineage>
        <taxon>Bacteria</taxon>
        <taxon>Bacillati</taxon>
        <taxon>Actinomycetota</taxon>
        <taxon>Actinomycetes</taxon>
        <taxon>Kitasatosporales</taxon>
        <taxon>Streptomycetaceae</taxon>
        <taxon>Yinghuangia</taxon>
    </lineage>
</organism>